<dbReference type="Proteomes" id="UP001165082">
    <property type="component" value="Unassembled WGS sequence"/>
</dbReference>
<evidence type="ECO:0000256" key="1">
    <source>
        <dbReference type="SAM" id="Coils"/>
    </source>
</evidence>
<evidence type="ECO:0000256" key="2">
    <source>
        <dbReference type="SAM" id="MobiDB-lite"/>
    </source>
</evidence>
<name>A0A9W7ANE5_9STRA</name>
<dbReference type="PANTHER" id="PTHR13585:SF19">
    <property type="entry name" value="ZINC FINGER CCCH DOMAIN-CONTAINING PROTEIN 13"/>
    <property type="match status" value="1"/>
</dbReference>
<proteinExistence type="predicted"/>
<gene>
    <name evidence="3" type="ORF">TrRE_jg3282</name>
</gene>
<dbReference type="EMBL" id="BRXZ01002900">
    <property type="protein sequence ID" value="GMH72532.1"/>
    <property type="molecule type" value="Genomic_DNA"/>
</dbReference>
<sequence length="849" mass="96718">MKTPKINTVFPLFRKPLVSPEKEEAKQAAEEKKARIEREKEREGEALAVSLEVVRKEVERKEEEEKRRKKEEDMGEEREKEERLLKEKEEAAKKHAEEEEKAQIEREKEREEEDWVVTLEVVRKEEEREEEEEKKISADTLRTITAVNHEENEQNAFADGGRVEVKDNGKWWTGVISCVHDNGNVDVIFDSDDSESVDVHPSKVRFERMVRLENEGEKVKHKRKVTKPVQFSPNDDDEELHSKMPAKGKEFTEGSTEGSTEEDGNAQSTSAFNASVQLQERHPSEKDSRRELVTEKFKLIPFPEGHLDDKTAREWSEDICQATCMTSKSAKAVLFCIRARQKAGVESAEYLFETFLKTNPHIEKPVEVLTTFSNNLEVKLSEINGGTQRERTRQVVRVLKESELLGQRLPVVIASREDPSIYHLGDLPVQHFLEGAEEGGEGENVHVFFITSNPTNRDPKDHGNTFPLTTTRLQADADMVAKWLKPTNDLTTTTSWPAVLFPCDQISRGSKDLFLNPNAENTTQLNTVSKSEVCAKIFRNVLKALKFSPGSVVVFPFGKTGRNFYLNHCKELSCLEGYFKQTLLAADSTNQIDHPCLGSHPAQFVKAVTSQLQGYLTLRNVGRVDQLTVRQSQQDFEERLSVMLHDLYKKDEELKSKDEEIKERKEEHDKVLKELKEEQVKELKELKEENAKKDEELKSKDEEIKKKNEELKVLKALLEEHDKKAEEVKKKDVEVKRSHRKTASLPFLPSHLLSYFKPKKVVPTNDSAVVQATKEVDFVTKALDVETTGVGERALDVESTNVGLTVPGGILCGVEAVGGCWYFKKDDLSAAVFALRGISKEKLKDLAKQ</sequence>
<organism evidence="3 4">
    <name type="scientific">Triparma retinervis</name>
    <dbReference type="NCBI Taxonomy" id="2557542"/>
    <lineage>
        <taxon>Eukaryota</taxon>
        <taxon>Sar</taxon>
        <taxon>Stramenopiles</taxon>
        <taxon>Ochrophyta</taxon>
        <taxon>Bolidophyceae</taxon>
        <taxon>Parmales</taxon>
        <taxon>Triparmaceae</taxon>
        <taxon>Triparma</taxon>
    </lineage>
</organism>
<feature type="compositionally biased region" description="Basic and acidic residues" evidence="2">
    <location>
        <begin position="53"/>
        <end position="109"/>
    </location>
</feature>
<feature type="compositionally biased region" description="Basic and acidic residues" evidence="2">
    <location>
        <begin position="20"/>
        <end position="45"/>
    </location>
</feature>
<dbReference type="OrthoDB" id="10435837at2759"/>
<feature type="coiled-coil region" evidence="1">
    <location>
        <begin position="654"/>
        <end position="734"/>
    </location>
</feature>
<evidence type="ECO:0000313" key="4">
    <source>
        <dbReference type="Proteomes" id="UP001165082"/>
    </source>
</evidence>
<dbReference type="AlphaFoldDB" id="A0A9W7ANE5"/>
<protein>
    <submittedName>
        <fullName evidence="3">Uncharacterized protein</fullName>
    </submittedName>
</protein>
<evidence type="ECO:0000313" key="3">
    <source>
        <dbReference type="EMBL" id="GMH72532.1"/>
    </source>
</evidence>
<keyword evidence="4" id="KW-1185">Reference proteome</keyword>
<keyword evidence="1" id="KW-0175">Coiled coil</keyword>
<feature type="region of interest" description="Disordered" evidence="2">
    <location>
        <begin position="217"/>
        <end position="268"/>
    </location>
</feature>
<comment type="caution">
    <text evidence="3">The sequence shown here is derived from an EMBL/GenBank/DDBJ whole genome shotgun (WGS) entry which is preliminary data.</text>
</comment>
<feature type="region of interest" description="Disordered" evidence="2">
    <location>
        <begin position="18"/>
        <end position="112"/>
    </location>
</feature>
<accession>A0A9W7ANE5</accession>
<feature type="non-terminal residue" evidence="3">
    <location>
        <position position="1"/>
    </location>
</feature>
<reference evidence="3" key="1">
    <citation type="submission" date="2022-07" db="EMBL/GenBank/DDBJ databases">
        <title>Genome analysis of Parmales, a sister group of diatoms, reveals the evolutionary specialization of diatoms from phago-mixotrophs to photoautotrophs.</title>
        <authorList>
            <person name="Ban H."/>
            <person name="Sato S."/>
            <person name="Yoshikawa S."/>
            <person name="Kazumasa Y."/>
            <person name="Nakamura Y."/>
            <person name="Ichinomiya M."/>
            <person name="Saitoh K."/>
            <person name="Sato N."/>
            <person name="Blanc-Mathieu R."/>
            <person name="Endo H."/>
            <person name="Kuwata A."/>
            <person name="Ogata H."/>
        </authorList>
    </citation>
    <scope>NUCLEOTIDE SEQUENCE</scope>
</reference>
<dbReference type="PANTHER" id="PTHR13585">
    <property type="entry name" value="CHASCON, ISOFORM D-RELATED"/>
    <property type="match status" value="1"/>
</dbReference>
<dbReference type="InterPro" id="IPR052824">
    <property type="entry name" value="m6A_RNA_Methylation_Regulator"/>
</dbReference>